<dbReference type="InterPro" id="IPR010985">
    <property type="entry name" value="Ribbon_hlx_hlx"/>
</dbReference>
<protein>
    <submittedName>
        <fullName evidence="7">Uncharacterized protein (DUF1778 family)</fullName>
    </submittedName>
</protein>
<gene>
    <name evidence="7" type="ORF">GGQ67_004099</name>
</gene>
<keyword evidence="3" id="KW-0805">Transcription regulation</keyword>
<reference evidence="7 8" key="1">
    <citation type="submission" date="2020-08" db="EMBL/GenBank/DDBJ databases">
        <title>Genomic Encyclopedia of Type Strains, Phase IV (KMG-IV): sequencing the most valuable type-strain genomes for metagenomic binning, comparative biology and taxonomic classification.</title>
        <authorList>
            <person name="Goeker M."/>
        </authorList>
    </citation>
    <scope>NUCLEOTIDE SEQUENCE [LARGE SCALE GENOMIC DNA]</scope>
    <source>
        <strain evidence="7 8">DSM 26575</strain>
    </source>
</reference>
<dbReference type="Pfam" id="PF08681">
    <property type="entry name" value="TacA1"/>
    <property type="match status" value="1"/>
</dbReference>
<dbReference type="InterPro" id="IPR014795">
    <property type="entry name" value="TacA_1-like"/>
</dbReference>
<dbReference type="Gene3D" id="1.20.5.780">
    <property type="entry name" value="Single helix bin"/>
    <property type="match status" value="1"/>
</dbReference>
<keyword evidence="4" id="KW-0238">DNA-binding</keyword>
<evidence type="ECO:0000256" key="4">
    <source>
        <dbReference type="ARBA" id="ARBA00023125"/>
    </source>
</evidence>
<evidence type="ECO:0000256" key="5">
    <source>
        <dbReference type="ARBA" id="ARBA00023163"/>
    </source>
</evidence>
<evidence type="ECO:0000256" key="2">
    <source>
        <dbReference type="ARBA" id="ARBA00022649"/>
    </source>
</evidence>
<dbReference type="RefSeq" id="WP_183901899.1">
    <property type="nucleotide sequence ID" value="NZ_JACIDW010000017.1"/>
</dbReference>
<evidence type="ECO:0000256" key="6">
    <source>
        <dbReference type="ARBA" id="ARBA00049988"/>
    </source>
</evidence>
<evidence type="ECO:0000313" key="7">
    <source>
        <dbReference type="EMBL" id="MBB3966412.1"/>
    </source>
</evidence>
<dbReference type="GO" id="GO:0006355">
    <property type="term" value="P:regulation of DNA-templated transcription"/>
    <property type="evidence" value="ECO:0007669"/>
    <property type="project" value="InterPro"/>
</dbReference>
<comment type="similarity">
    <text evidence="6">Belongs to the TacA antitoxin family.</text>
</comment>
<dbReference type="AlphaFoldDB" id="A0A7W6CWY1"/>
<dbReference type="SUPFAM" id="SSF47598">
    <property type="entry name" value="Ribbon-helix-helix"/>
    <property type="match status" value="1"/>
</dbReference>
<accession>A0A7W6CWY1</accession>
<keyword evidence="5" id="KW-0804">Transcription</keyword>
<proteinExistence type="inferred from homology"/>
<name>A0A7W6CWY1_9HYPH</name>
<keyword evidence="1" id="KW-0678">Repressor</keyword>
<dbReference type="GO" id="GO:0003677">
    <property type="term" value="F:DNA binding"/>
    <property type="evidence" value="ECO:0007669"/>
    <property type="project" value="UniProtKB-KW"/>
</dbReference>
<dbReference type="Proteomes" id="UP000582090">
    <property type="component" value="Unassembled WGS sequence"/>
</dbReference>
<evidence type="ECO:0000256" key="3">
    <source>
        <dbReference type="ARBA" id="ARBA00023015"/>
    </source>
</evidence>
<evidence type="ECO:0000313" key="8">
    <source>
        <dbReference type="Proteomes" id="UP000582090"/>
    </source>
</evidence>
<dbReference type="PANTHER" id="PTHR35401:SF1">
    <property type="entry name" value="CYTOPLASMIC PROTEIN"/>
    <property type="match status" value="1"/>
</dbReference>
<organism evidence="7 8">
    <name type="scientific">Rhizobium metallidurans</name>
    <dbReference type="NCBI Taxonomy" id="1265931"/>
    <lineage>
        <taxon>Bacteria</taxon>
        <taxon>Pseudomonadati</taxon>
        <taxon>Pseudomonadota</taxon>
        <taxon>Alphaproteobacteria</taxon>
        <taxon>Hyphomicrobiales</taxon>
        <taxon>Rhizobiaceae</taxon>
        <taxon>Rhizobium/Agrobacterium group</taxon>
        <taxon>Rhizobium</taxon>
    </lineage>
</organism>
<dbReference type="PANTHER" id="PTHR35401">
    <property type="entry name" value="COPG FAMILY HELIX-TURN-HELIX PROTEIN-RELATED-RELATED"/>
    <property type="match status" value="1"/>
</dbReference>
<keyword evidence="2" id="KW-1277">Toxin-antitoxin system</keyword>
<comment type="caution">
    <text evidence="7">The sequence shown here is derived from an EMBL/GenBank/DDBJ whole genome shotgun (WGS) entry which is preliminary data.</text>
</comment>
<evidence type="ECO:0000256" key="1">
    <source>
        <dbReference type="ARBA" id="ARBA00022491"/>
    </source>
</evidence>
<dbReference type="EMBL" id="JACIDW010000017">
    <property type="protein sequence ID" value="MBB3966412.1"/>
    <property type="molecule type" value="Genomic_DNA"/>
</dbReference>
<keyword evidence="8" id="KW-1185">Reference proteome</keyword>
<sequence>MSNANPPMRTVRLKASDDVWSLIDRAAKLRGQTSAEFIVDAAQRAAEDALADCTIAYVPASSYDHYLQILDQPPCNDGFRRLMRVEKPWQC</sequence>